<dbReference type="Proteomes" id="UP000756921">
    <property type="component" value="Unassembled WGS sequence"/>
</dbReference>
<dbReference type="Gene3D" id="3.30.40.10">
    <property type="entry name" value="Zinc/RING finger domain, C3HC4 (zinc finger)"/>
    <property type="match status" value="2"/>
</dbReference>
<organism evidence="7 8">
    <name type="scientific">Paraphaeosphaeria minitans</name>
    <dbReference type="NCBI Taxonomy" id="565426"/>
    <lineage>
        <taxon>Eukaryota</taxon>
        <taxon>Fungi</taxon>
        <taxon>Dikarya</taxon>
        <taxon>Ascomycota</taxon>
        <taxon>Pezizomycotina</taxon>
        <taxon>Dothideomycetes</taxon>
        <taxon>Pleosporomycetidae</taxon>
        <taxon>Pleosporales</taxon>
        <taxon>Massarineae</taxon>
        <taxon>Didymosphaeriaceae</taxon>
        <taxon>Paraphaeosphaeria</taxon>
    </lineage>
</organism>
<dbReference type="SMART" id="SM00184">
    <property type="entry name" value="RING"/>
    <property type="match status" value="2"/>
</dbReference>
<dbReference type="PANTHER" id="PTHR45969:SF69">
    <property type="entry name" value="FINGER DOMAIN PROTEIN, PUTATIVE (AFU_ORTHOLOGUE AFUA_3G12190)-RELATED"/>
    <property type="match status" value="1"/>
</dbReference>
<comment type="caution">
    <text evidence="7">The sequence shown here is derived from an EMBL/GenBank/DDBJ whole genome shotgun (WGS) entry which is preliminary data.</text>
</comment>
<dbReference type="OrthoDB" id="8062037at2759"/>
<keyword evidence="2 4" id="KW-0863">Zinc-finger</keyword>
<dbReference type="GO" id="GO:0016567">
    <property type="term" value="P:protein ubiquitination"/>
    <property type="evidence" value="ECO:0007669"/>
    <property type="project" value="TreeGrafter"/>
</dbReference>
<dbReference type="PROSITE" id="PS50089">
    <property type="entry name" value="ZF_RING_2"/>
    <property type="match status" value="1"/>
</dbReference>
<feature type="compositionally biased region" description="Polar residues" evidence="5">
    <location>
        <begin position="47"/>
        <end position="60"/>
    </location>
</feature>
<feature type="region of interest" description="Disordered" evidence="5">
    <location>
        <begin position="112"/>
        <end position="134"/>
    </location>
</feature>
<keyword evidence="1" id="KW-0479">Metal-binding</keyword>
<sequence>MTLDTPLAVLQGPLEYLSIAAQTLNTLPPTSLWNVGASPVKELLSAPSTTTQGARSSAPHSRNACPIVPSNLKQREVDSSYYSPIPLHSTHIHQHILARTNRFYLIRSTAMEKRSEQDTNRSGPPSPPTPRGAPLMTAEAMLLYGSLVQQRQSPRPLQNRVPVARRRGSQNVFQLPALPRTPRIIIPREPLSEDELQRRLLLVATRLQATPDPATSASTDEADNQCGICQDKLVGSEPDAAAAIKFNHCKHALHEQCTIEWLDWVQRNRGPVHQASCPNCRRMIFPREVTRQTVLQASPAPGSRLSLSRDLHDLPSIRWRTQLPRATVDEVFGIQAEELGIDIPTCKFDDFPESLQGDSIQQGETTAEGLEDKIHMMDHVPTADTAINQTEVDNKCSICYNTRVVGREMPLDAPIPVQLLDCGHAFHFECLIKVLRIAIYEEYSEDRMLALSTNVEGSGWWVLTMTSSLPDLLDRLFEHVDNEDYHRDIFEMQNNLAFVVPASRVATAGGVQNADVDEQEETCGHTFSLNFGTIPWASGVRPGALDRTAMAQGTRVVRFGSACDINHLVCTNVEECGEDDVSTAFDQAIVVEDSDNDSTLTVDTVPHQSIYCQGLRCFRLYFNGQVEQNFVFVGITDTCWYELAHLDTSKRAHSLE</sequence>
<dbReference type="GO" id="GO:0008270">
    <property type="term" value="F:zinc ion binding"/>
    <property type="evidence" value="ECO:0007669"/>
    <property type="project" value="UniProtKB-KW"/>
</dbReference>
<dbReference type="AlphaFoldDB" id="A0A9P6KJN2"/>
<dbReference type="GO" id="GO:0061630">
    <property type="term" value="F:ubiquitin protein ligase activity"/>
    <property type="evidence" value="ECO:0007669"/>
    <property type="project" value="TreeGrafter"/>
</dbReference>
<keyword evidence="8" id="KW-1185">Reference proteome</keyword>
<dbReference type="SUPFAM" id="SSF57850">
    <property type="entry name" value="RING/U-box"/>
    <property type="match status" value="2"/>
</dbReference>
<evidence type="ECO:0000313" key="7">
    <source>
        <dbReference type="EMBL" id="KAF9728980.1"/>
    </source>
</evidence>
<accession>A0A9P6KJN2</accession>
<evidence type="ECO:0000313" key="8">
    <source>
        <dbReference type="Proteomes" id="UP000756921"/>
    </source>
</evidence>
<evidence type="ECO:0000256" key="4">
    <source>
        <dbReference type="PROSITE-ProRule" id="PRU00175"/>
    </source>
</evidence>
<dbReference type="InterPro" id="IPR027370">
    <property type="entry name" value="Znf-RING_euk"/>
</dbReference>
<evidence type="ECO:0000256" key="1">
    <source>
        <dbReference type="ARBA" id="ARBA00022723"/>
    </source>
</evidence>
<feature type="region of interest" description="Disordered" evidence="5">
    <location>
        <begin position="47"/>
        <end position="66"/>
    </location>
</feature>
<feature type="domain" description="RING-type" evidence="6">
    <location>
        <begin position="226"/>
        <end position="281"/>
    </location>
</feature>
<protein>
    <recommendedName>
        <fullName evidence="6">RING-type domain-containing protein</fullName>
    </recommendedName>
</protein>
<name>A0A9P6KJN2_9PLEO</name>
<evidence type="ECO:0000256" key="2">
    <source>
        <dbReference type="ARBA" id="ARBA00022771"/>
    </source>
</evidence>
<reference evidence="7" key="1">
    <citation type="journal article" date="2020" name="Mol. Plant Microbe Interact.">
        <title>Genome Sequence of the Biocontrol Agent Coniothyrium minitans strain Conio (IMI 134523).</title>
        <authorList>
            <person name="Patel D."/>
            <person name="Shittu T.A."/>
            <person name="Baroncelli R."/>
            <person name="Muthumeenakshi S."/>
            <person name="Osborne T.H."/>
            <person name="Janganan T.K."/>
            <person name="Sreenivasaprasad S."/>
        </authorList>
    </citation>
    <scope>NUCLEOTIDE SEQUENCE</scope>
    <source>
        <strain evidence="7">Conio</strain>
    </source>
</reference>
<proteinExistence type="predicted"/>
<evidence type="ECO:0000256" key="5">
    <source>
        <dbReference type="SAM" id="MobiDB-lite"/>
    </source>
</evidence>
<dbReference type="CDD" id="cd16448">
    <property type="entry name" value="RING-H2"/>
    <property type="match status" value="2"/>
</dbReference>
<dbReference type="InterPro" id="IPR013083">
    <property type="entry name" value="Znf_RING/FYVE/PHD"/>
</dbReference>
<dbReference type="Pfam" id="PF13445">
    <property type="entry name" value="zf-RING_UBOX"/>
    <property type="match status" value="1"/>
</dbReference>
<keyword evidence="3" id="KW-0862">Zinc</keyword>
<dbReference type="PANTHER" id="PTHR45969">
    <property type="entry name" value="RING ZINC FINGER PROTEIN-RELATED"/>
    <property type="match status" value="1"/>
</dbReference>
<dbReference type="EMBL" id="WJXW01000017">
    <property type="protein sequence ID" value="KAF9728980.1"/>
    <property type="molecule type" value="Genomic_DNA"/>
</dbReference>
<evidence type="ECO:0000256" key="3">
    <source>
        <dbReference type="ARBA" id="ARBA00022833"/>
    </source>
</evidence>
<dbReference type="InterPro" id="IPR001841">
    <property type="entry name" value="Znf_RING"/>
</dbReference>
<gene>
    <name evidence="7" type="ORF">PMIN01_12670</name>
</gene>
<evidence type="ECO:0000259" key="6">
    <source>
        <dbReference type="PROSITE" id="PS50089"/>
    </source>
</evidence>